<dbReference type="AlphaFoldDB" id="W0V5M9"/>
<dbReference type="Gene3D" id="3.60.40.10">
    <property type="entry name" value="PPM-type phosphatase domain"/>
    <property type="match status" value="1"/>
</dbReference>
<dbReference type="STRING" id="1349767.GJA_2022"/>
<evidence type="ECO:0000313" key="3">
    <source>
        <dbReference type="Proteomes" id="UP000027604"/>
    </source>
</evidence>
<dbReference type="KEGG" id="jag:GJA_2022"/>
<evidence type="ECO:0008006" key="4">
    <source>
        <dbReference type="Google" id="ProtNLM"/>
    </source>
</evidence>
<sequence>MPSLFNLPDCGAMLDVAACTCDSAVALVSLENQDNLLVIGADGRAVSLRGQASHSWQVPGWPAGHVRLAVLDGMGGHGHGREAAEAAAAGLLAIPACNDVATLGAHLDRLHDRLQAEFAAADGGSAGKQPGTTLTLLELPPLQAPLLYHVGDSRLYEITAGQAAPLTIDHVPATTYAMHGLLGEQEWWRQVHGEHRAQISQAFILGNAMTDPQQLAAPLCPLDDGNLPPFLRQLADRRVLHLRRDALYLLATDGFWACAQPADWVASWPGLLHGRDAADAVDTLFDTFMHTPPPGLHVDNLSAIALRLRPQNLDETALPETPPRQGFPMEPRY</sequence>
<reference evidence="2 3" key="1">
    <citation type="journal article" date="2015" name="Genome Announc.">
        <title>Genome Sequence of Mushroom Soft-Rot Pathogen Janthinobacterium agaricidamnosum.</title>
        <authorList>
            <person name="Graupner K."/>
            <person name="Lackner G."/>
            <person name="Hertweck C."/>
        </authorList>
    </citation>
    <scope>NUCLEOTIDE SEQUENCE [LARGE SCALE GENOMIC DNA]</scope>
    <source>
        <strain evidence="3">NBRC 102515 / DSM 9628</strain>
    </source>
</reference>
<protein>
    <recommendedName>
        <fullName evidence="4">Protein phosphatase</fullName>
    </recommendedName>
</protein>
<dbReference type="HOGENOM" id="CLU_849425_0_0_4"/>
<evidence type="ECO:0000313" key="2">
    <source>
        <dbReference type="EMBL" id="CDG82658.1"/>
    </source>
</evidence>
<dbReference type="InterPro" id="IPR036457">
    <property type="entry name" value="PPM-type-like_dom_sf"/>
</dbReference>
<feature type="region of interest" description="Disordered" evidence="1">
    <location>
        <begin position="312"/>
        <end position="333"/>
    </location>
</feature>
<dbReference type="eggNOG" id="COG0631">
    <property type="taxonomic scope" value="Bacteria"/>
</dbReference>
<name>W0V5M9_9BURK</name>
<keyword evidence="3" id="KW-1185">Reference proteome</keyword>
<dbReference type="EMBL" id="HG322949">
    <property type="protein sequence ID" value="CDG82658.1"/>
    <property type="molecule type" value="Genomic_DNA"/>
</dbReference>
<dbReference type="Proteomes" id="UP000027604">
    <property type="component" value="Chromosome I"/>
</dbReference>
<dbReference type="RefSeq" id="WP_038491377.1">
    <property type="nucleotide sequence ID" value="NZ_BCTH01000028.1"/>
</dbReference>
<accession>W0V5M9</accession>
<dbReference type="OrthoDB" id="9801841at2"/>
<evidence type="ECO:0000256" key="1">
    <source>
        <dbReference type="SAM" id="MobiDB-lite"/>
    </source>
</evidence>
<gene>
    <name evidence="2" type="ORF">GJA_2022</name>
</gene>
<organism evidence="2 3">
    <name type="scientific">Janthinobacterium agaricidamnosum NBRC 102515 = DSM 9628</name>
    <dbReference type="NCBI Taxonomy" id="1349767"/>
    <lineage>
        <taxon>Bacteria</taxon>
        <taxon>Pseudomonadati</taxon>
        <taxon>Pseudomonadota</taxon>
        <taxon>Betaproteobacteria</taxon>
        <taxon>Burkholderiales</taxon>
        <taxon>Oxalobacteraceae</taxon>
        <taxon>Janthinobacterium</taxon>
    </lineage>
</organism>
<dbReference type="PATRIC" id="fig|1349767.4.peg.3787"/>
<proteinExistence type="predicted"/>
<dbReference type="SUPFAM" id="SSF81606">
    <property type="entry name" value="PP2C-like"/>
    <property type="match status" value="1"/>
</dbReference>